<accession>A0A1J1IHN1</accession>
<feature type="transmembrane region" description="Helical" evidence="5">
    <location>
        <begin position="384"/>
        <end position="407"/>
    </location>
</feature>
<feature type="transmembrane region" description="Helical" evidence="5">
    <location>
        <begin position="101"/>
        <end position="121"/>
    </location>
</feature>
<feature type="domain" description="Major facilitator superfamily (MFS) profile" evidence="6">
    <location>
        <begin position="31"/>
        <end position="473"/>
    </location>
</feature>
<feature type="transmembrane region" description="Helical" evidence="5">
    <location>
        <begin position="186"/>
        <end position="209"/>
    </location>
</feature>
<dbReference type="GO" id="GO:0022857">
    <property type="term" value="F:transmembrane transporter activity"/>
    <property type="evidence" value="ECO:0007669"/>
    <property type="project" value="InterPro"/>
</dbReference>
<dbReference type="OrthoDB" id="5296287at2759"/>
<feature type="transmembrane region" description="Helical" evidence="5">
    <location>
        <begin position="361"/>
        <end position="378"/>
    </location>
</feature>
<evidence type="ECO:0000313" key="8">
    <source>
        <dbReference type="Proteomes" id="UP000183832"/>
    </source>
</evidence>
<evidence type="ECO:0000313" key="7">
    <source>
        <dbReference type="EMBL" id="CRK99712.1"/>
    </source>
</evidence>
<proteinExistence type="predicted"/>
<reference evidence="7 8" key="1">
    <citation type="submission" date="2015-04" db="EMBL/GenBank/DDBJ databases">
        <authorList>
            <person name="Syromyatnikov M.Y."/>
            <person name="Popov V.N."/>
        </authorList>
    </citation>
    <scope>NUCLEOTIDE SEQUENCE [LARGE SCALE GENOMIC DNA]</scope>
</reference>
<sequence length="511" mass="56878">MTIQKGVSEDAKKDPVQNAMGELGRFQIGVCALICLLKFPVAWHQMGIIFLAPKTEFHCKDPSISKCSESCVEREFNKSIFTNTIQMEFDLVCDRQSLTSLSQTIFMFGILIGNIVFGALADNFGRRVPLLIAVTVQLISGVLTSFATNYWFFVACRFVTAAATGGTMVTSFVLVMEIIGTKWRELFSVLYQVPFNLGHITLPLFAYYIRDWHRLQFALSIPSVILLSFYCLVPESPRWYFTMGKVDKSVKVLEKAAKYNKLPTDNIKGNLETIHRSKSESEQKANGNFLDLFRSKSMRLKTICMNFNWFVCGLCLFGVSQYVGESGGNIFLNVALSACFSLPGTVICIILLKYWGRKKTLITSNFLVGISMLALTFTDPNNTNVTVTLTTIALTGLYISFPTVYLYGGEIYPTVIRNVGIGLASVCSRIGSMIAPFVATNLAEVYPLLPPVIFGIVPIIGGCLVFFLPETRGFPLPETIEDGKMLGKKVTRKEKKDLNIEPDVIFSKNNV</sequence>
<dbReference type="SUPFAM" id="SSF103473">
    <property type="entry name" value="MFS general substrate transporter"/>
    <property type="match status" value="1"/>
</dbReference>
<dbReference type="Pfam" id="PF00083">
    <property type="entry name" value="Sugar_tr"/>
    <property type="match status" value="1"/>
</dbReference>
<dbReference type="InterPro" id="IPR020846">
    <property type="entry name" value="MFS_dom"/>
</dbReference>
<gene>
    <name evidence="7" type="ORF">CLUMA_CG012990</name>
</gene>
<evidence type="ECO:0000256" key="4">
    <source>
        <dbReference type="ARBA" id="ARBA00023136"/>
    </source>
</evidence>
<dbReference type="InterPro" id="IPR036259">
    <property type="entry name" value="MFS_trans_sf"/>
</dbReference>
<keyword evidence="4 5" id="KW-0472">Membrane</keyword>
<dbReference type="AlphaFoldDB" id="A0A1J1IHN1"/>
<dbReference type="InterPro" id="IPR005828">
    <property type="entry name" value="MFS_sugar_transport-like"/>
</dbReference>
<evidence type="ECO:0000256" key="5">
    <source>
        <dbReference type="SAM" id="Phobius"/>
    </source>
</evidence>
<dbReference type="Proteomes" id="UP000183832">
    <property type="component" value="Unassembled WGS sequence"/>
</dbReference>
<feature type="transmembrane region" description="Helical" evidence="5">
    <location>
        <begin position="445"/>
        <end position="468"/>
    </location>
</feature>
<dbReference type="PANTHER" id="PTHR24064">
    <property type="entry name" value="SOLUTE CARRIER FAMILY 22 MEMBER"/>
    <property type="match status" value="1"/>
</dbReference>
<feature type="transmembrane region" description="Helical" evidence="5">
    <location>
        <begin position="330"/>
        <end position="352"/>
    </location>
</feature>
<dbReference type="CDD" id="cd17317">
    <property type="entry name" value="MFS_SLC22"/>
    <property type="match status" value="1"/>
</dbReference>
<keyword evidence="8" id="KW-1185">Reference proteome</keyword>
<evidence type="ECO:0000259" key="6">
    <source>
        <dbReference type="PROSITE" id="PS50850"/>
    </source>
</evidence>
<evidence type="ECO:0000256" key="1">
    <source>
        <dbReference type="ARBA" id="ARBA00004141"/>
    </source>
</evidence>
<dbReference type="STRING" id="568069.A0A1J1IHN1"/>
<feature type="transmembrane region" description="Helical" evidence="5">
    <location>
        <begin position="215"/>
        <end position="233"/>
    </location>
</feature>
<dbReference type="EMBL" id="CVRI01000052">
    <property type="protein sequence ID" value="CRK99712.1"/>
    <property type="molecule type" value="Genomic_DNA"/>
</dbReference>
<feature type="transmembrane region" description="Helical" evidence="5">
    <location>
        <begin position="419"/>
        <end position="439"/>
    </location>
</feature>
<feature type="transmembrane region" description="Helical" evidence="5">
    <location>
        <begin position="158"/>
        <end position="179"/>
    </location>
</feature>
<name>A0A1J1IHN1_9DIPT</name>
<keyword evidence="3 5" id="KW-1133">Transmembrane helix</keyword>
<evidence type="ECO:0000256" key="2">
    <source>
        <dbReference type="ARBA" id="ARBA00022692"/>
    </source>
</evidence>
<feature type="transmembrane region" description="Helical" evidence="5">
    <location>
        <begin position="303"/>
        <end position="324"/>
    </location>
</feature>
<feature type="transmembrane region" description="Helical" evidence="5">
    <location>
        <begin position="128"/>
        <end position="152"/>
    </location>
</feature>
<comment type="subcellular location">
    <subcellularLocation>
        <location evidence="1">Membrane</location>
        <topology evidence="1">Multi-pass membrane protein</topology>
    </subcellularLocation>
</comment>
<dbReference type="PROSITE" id="PS50850">
    <property type="entry name" value="MFS"/>
    <property type="match status" value="1"/>
</dbReference>
<dbReference type="GO" id="GO:0016020">
    <property type="term" value="C:membrane"/>
    <property type="evidence" value="ECO:0007669"/>
    <property type="project" value="UniProtKB-SubCell"/>
</dbReference>
<dbReference type="Gene3D" id="1.20.1250.20">
    <property type="entry name" value="MFS general substrate transporter like domains"/>
    <property type="match status" value="1"/>
</dbReference>
<organism evidence="7 8">
    <name type="scientific">Clunio marinus</name>
    <dbReference type="NCBI Taxonomy" id="568069"/>
    <lineage>
        <taxon>Eukaryota</taxon>
        <taxon>Metazoa</taxon>
        <taxon>Ecdysozoa</taxon>
        <taxon>Arthropoda</taxon>
        <taxon>Hexapoda</taxon>
        <taxon>Insecta</taxon>
        <taxon>Pterygota</taxon>
        <taxon>Neoptera</taxon>
        <taxon>Endopterygota</taxon>
        <taxon>Diptera</taxon>
        <taxon>Nematocera</taxon>
        <taxon>Chironomoidea</taxon>
        <taxon>Chironomidae</taxon>
        <taxon>Clunio</taxon>
    </lineage>
</organism>
<protein>
    <submittedName>
        <fullName evidence="7">CLUMA_CG012990, isoform A</fullName>
    </submittedName>
</protein>
<keyword evidence="2 5" id="KW-0812">Transmembrane</keyword>
<evidence type="ECO:0000256" key="3">
    <source>
        <dbReference type="ARBA" id="ARBA00022989"/>
    </source>
</evidence>